<evidence type="ECO:0000256" key="1">
    <source>
        <dbReference type="SAM" id="Coils"/>
    </source>
</evidence>
<feature type="coiled-coil region" evidence="1">
    <location>
        <begin position="291"/>
        <end position="343"/>
    </location>
</feature>
<comment type="caution">
    <text evidence="2">The sequence shown here is derived from an EMBL/GenBank/DDBJ whole genome shotgun (WGS) entry which is preliminary data.</text>
</comment>
<reference evidence="2" key="1">
    <citation type="submission" date="2016-10" db="EMBL/GenBank/DDBJ databases">
        <authorList>
            <person name="Benchimol M."/>
            <person name="Almeida L.G."/>
            <person name="Vasconcelos A.T."/>
            <person name="Perreira-Neves A."/>
            <person name="Rosa I.A."/>
            <person name="Tasca T."/>
            <person name="Bogo M.R."/>
            <person name="de Souza W."/>
        </authorList>
    </citation>
    <scope>NUCLEOTIDE SEQUENCE [LARGE SCALE GENOMIC DNA]</scope>
    <source>
        <strain evidence="2">K</strain>
    </source>
</reference>
<name>A0A1J4K5M6_9EUKA</name>
<dbReference type="Proteomes" id="UP000179807">
    <property type="component" value="Unassembled WGS sequence"/>
</dbReference>
<feature type="coiled-coil region" evidence="1">
    <location>
        <begin position="199"/>
        <end position="264"/>
    </location>
</feature>
<proteinExistence type="predicted"/>
<sequence length="359" mass="42498">MRNNFFPDRRFSTSDVAKLKKADQNNQNQTKEQIEKEINLLDIEYHKLLNESRELDQSLEFIKEKFHSESTSLQNIIQKNKESINALKMTVKAVLTDSPLNVGQELKLEIEQLTKEIEFLNSNQKNLHLSYSNINKDLEELNFLIDAVPFEHNDIFNLAEQKIKHQINKDIIEHQISTTEASSKKESLEIEIRMASSIISELSKTNFHLTKKIDNLKQKRQELRRELNEANQNRNNFAINTIPFSQLQKILKNKEIEKEKELNEIDSDFAPMFKKLENEQTMVKSEIDERIKITEELNQRINELVTEYERKKSNRLIKIQKLNQKHANELFDIQSRYEKIKEEALADQKRRLESNLNYS</sequence>
<dbReference type="VEuPathDB" id="TrichDB:TRFO_27343"/>
<keyword evidence="1" id="KW-0175">Coiled coil</keyword>
<keyword evidence="3" id="KW-1185">Reference proteome</keyword>
<feature type="coiled-coil region" evidence="1">
    <location>
        <begin position="24"/>
        <end position="65"/>
    </location>
</feature>
<feature type="coiled-coil region" evidence="1">
    <location>
        <begin position="103"/>
        <end position="130"/>
    </location>
</feature>
<organism evidence="2 3">
    <name type="scientific">Tritrichomonas foetus</name>
    <dbReference type="NCBI Taxonomy" id="1144522"/>
    <lineage>
        <taxon>Eukaryota</taxon>
        <taxon>Metamonada</taxon>
        <taxon>Parabasalia</taxon>
        <taxon>Tritrichomonadida</taxon>
        <taxon>Tritrichomonadidae</taxon>
        <taxon>Tritrichomonas</taxon>
    </lineage>
</organism>
<accession>A0A1J4K5M6</accession>
<dbReference type="AlphaFoldDB" id="A0A1J4K5M6"/>
<evidence type="ECO:0000313" key="3">
    <source>
        <dbReference type="Proteomes" id="UP000179807"/>
    </source>
</evidence>
<dbReference type="RefSeq" id="XP_068358164.1">
    <property type="nucleotide sequence ID" value="XM_068505489.1"/>
</dbReference>
<protein>
    <submittedName>
        <fullName evidence="2">Uncharacterized protein</fullName>
    </submittedName>
</protein>
<evidence type="ECO:0000313" key="2">
    <source>
        <dbReference type="EMBL" id="OHT05028.1"/>
    </source>
</evidence>
<dbReference type="EMBL" id="MLAK01000772">
    <property type="protein sequence ID" value="OHT05028.1"/>
    <property type="molecule type" value="Genomic_DNA"/>
</dbReference>
<gene>
    <name evidence="2" type="ORF">TRFO_27343</name>
</gene>
<dbReference type="GeneID" id="94840193"/>